<dbReference type="InterPro" id="IPR005064">
    <property type="entry name" value="BUG"/>
</dbReference>
<gene>
    <name evidence="3" type="ORF">CAL19_12395</name>
</gene>
<proteinExistence type="inferred from homology"/>
<dbReference type="Gene3D" id="3.40.190.150">
    <property type="entry name" value="Bordetella uptake gene, domain 1"/>
    <property type="match status" value="1"/>
</dbReference>
<dbReference type="PANTHER" id="PTHR42928:SF5">
    <property type="entry name" value="BLR1237 PROTEIN"/>
    <property type="match status" value="1"/>
</dbReference>
<evidence type="ECO:0000256" key="2">
    <source>
        <dbReference type="SAM" id="SignalP"/>
    </source>
</evidence>
<dbReference type="Gene3D" id="3.40.190.10">
    <property type="entry name" value="Periplasmic binding protein-like II"/>
    <property type="match status" value="1"/>
</dbReference>
<comment type="similarity">
    <text evidence="1">Belongs to the UPF0065 (bug) family.</text>
</comment>
<keyword evidence="4" id="KW-1185">Reference proteome</keyword>
<evidence type="ECO:0000313" key="4">
    <source>
        <dbReference type="Proteomes" id="UP000216947"/>
    </source>
</evidence>
<dbReference type="InterPro" id="IPR042100">
    <property type="entry name" value="Bug_dom1"/>
</dbReference>
<name>A0A261QYT7_9BORD</name>
<dbReference type="Pfam" id="PF03401">
    <property type="entry name" value="TctC"/>
    <property type="match status" value="1"/>
</dbReference>
<dbReference type="EMBL" id="NEVK01000006">
    <property type="protein sequence ID" value="OZI17881.1"/>
    <property type="molecule type" value="Genomic_DNA"/>
</dbReference>
<keyword evidence="2" id="KW-0732">Signal</keyword>
<evidence type="ECO:0000313" key="3">
    <source>
        <dbReference type="EMBL" id="OZI17881.1"/>
    </source>
</evidence>
<accession>A0A261QYT7</accession>
<dbReference type="AlphaFoldDB" id="A0A261QYT7"/>
<feature type="chain" id="PRO_5012107964" evidence="2">
    <location>
        <begin position="33"/>
        <end position="330"/>
    </location>
</feature>
<protein>
    <submittedName>
        <fullName evidence="3">MFS transporter</fullName>
    </submittedName>
</protein>
<reference evidence="4" key="1">
    <citation type="submission" date="2017-05" db="EMBL/GenBank/DDBJ databases">
        <title>Complete and WGS of Bordetella genogroups.</title>
        <authorList>
            <person name="Spilker T."/>
            <person name="Lipuma J."/>
        </authorList>
    </citation>
    <scope>NUCLEOTIDE SEQUENCE [LARGE SCALE GENOMIC DNA]</scope>
    <source>
        <strain evidence="4">AU18089</strain>
    </source>
</reference>
<dbReference type="PANTHER" id="PTHR42928">
    <property type="entry name" value="TRICARBOXYLATE-BINDING PROTEIN"/>
    <property type="match status" value="1"/>
</dbReference>
<organism evidence="3 4">
    <name type="scientific">Bordetella genomosp. 7</name>
    <dbReference type="NCBI Taxonomy" id="1416805"/>
    <lineage>
        <taxon>Bacteria</taxon>
        <taxon>Pseudomonadati</taxon>
        <taxon>Pseudomonadota</taxon>
        <taxon>Betaproteobacteria</taxon>
        <taxon>Burkholderiales</taxon>
        <taxon>Alcaligenaceae</taxon>
        <taxon>Bordetella</taxon>
    </lineage>
</organism>
<evidence type="ECO:0000256" key="1">
    <source>
        <dbReference type="ARBA" id="ARBA00006987"/>
    </source>
</evidence>
<dbReference type="SUPFAM" id="SSF53850">
    <property type="entry name" value="Periplasmic binding protein-like II"/>
    <property type="match status" value="1"/>
</dbReference>
<comment type="caution">
    <text evidence="3">The sequence shown here is derived from an EMBL/GenBank/DDBJ whole genome shotgun (WGS) entry which is preliminary data.</text>
</comment>
<feature type="signal peptide" evidence="2">
    <location>
        <begin position="1"/>
        <end position="32"/>
    </location>
</feature>
<dbReference type="CDD" id="cd13578">
    <property type="entry name" value="PBP2_Bug27"/>
    <property type="match status" value="1"/>
</dbReference>
<dbReference type="RefSeq" id="WP_026640142.1">
    <property type="nucleotide sequence ID" value="NZ_NEVI01000017.1"/>
</dbReference>
<dbReference type="Proteomes" id="UP000216947">
    <property type="component" value="Unassembled WGS sequence"/>
</dbReference>
<dbReference type="OrthoDB" id="8678477at2"/>
<dbReference type="PIRSF" id="PIRSF017082">
    <property type="entry name" value="YflP"/>
    <property type="match status" value="1"/>
</dbReference>
<sequence length="330" mass="34549">MAQGHKTRFLRHAATLLAGAVGALALGASAQAAYPEKPVHIVVGFSAGGTTDVIARIMAKELTQELGQSFVVENKPGAGSNIATDYVRRAAPDGYTLLFVAVTSAINQTLYKNVSFDLTKDFAPVALGAKVPNVLVVNSEVPVKSVQELVDYAKANPGKLAFASSGSGTSIHMAGELFKQRTGLDVLHVPYKGSAPAVTDLIGGQVQYMFDNMPSAWPHVMGGKLKALAVTTAKRSPTAPDLPTMQEAGFDNFDVSSWFGLIAPAGTPQEVIDKLNAVIVKAQDNPDVQKAFAGLGAVGEKTTPAEFGVFIKSEVENWAPVVKASGAQVD</sequence>